<evidence type="ECO:0000256" key="5">
    <source>
        <dbReference type="ARBA" id="ARBA00022857"/>
    </source>
</evidence>
<keyword evidence="3" id="KW-0285">Flavoprotein</keyword>
<keyword evidence="5" id="KW-0521">NADP</keyword>
<dbReference type="Pfam" id="PF00881">
    <property type="entry name" value="Nitroreductase"/>
    <property type="match status" value="1"/>
</dbReference>
<dbReference type="EMBL" id="CP120733">
    <property type="protein sequence ID" value="WFD08720.1"/>
    <property type="molecule type" value="Genomic_DNA"/>
</dbReference>
<comment type="cofactor">
    <cofactor evidence="1">
        <name>FMN</name>
        <dbReference type="ChEBI" id="CHEBI:58210"/>
    </cofactor>
</comment>
<evidence type="ECO:0000313" key="10">
    <source>
        <dbReference type="Proteomes" id="UP001222800"/>
    </source>
</evidence>
<dbReference type="Proteomes" id="UP001222800">
    <property type="component" value="Chromosome"/>
</dbReference>
<dbReference type="InterPro" id="IPR050627">
    <property type="entry name" value="Nitroreductase/BluB"/>
</dbReference>
<gene>
    <name evidence="9" type="ORF">P4S50_09945</name>
</gene>
<evidence type="ECO:0000256" key="1">
    <source>
        <dbReference type="ARBA" id="ARBA00001917"/>
    </source>
</evidence>
<accession>A0ABY8E754</accession>
<dbReference type="SUPFAM" id="SSF55469">
    <property type="entry name" value="FMN-dependent nitroreductase-like"/>
    <property type="match status" value="1"/>
</dbReference>
<dbReference type="RefSeq" id="WP_277730628.1">
    <property type="nucleotide sequence ID" value="NZ_CP120733.1"/>
</dbReference>
<evidence type="ECO:0000259" key="8">
    <source>
        <dbReference type="Pfam" id="PF00881"/>
    </source>
</evidence>
<organism evidence="9 10">
    <name type="scientific">Tepidibacter hydrothermalis</name>
    <dbReference type="NCBI Taxonomy" id="3036126"/>
    <lineage>
        <taxon>Bacteria</taxon>
        <taxon>Bacillati</taxon>
        <taxon>Bacillota</taxon>
        <taxon>Clostridia</taxon>
        <taxon>Peptostreptococcales</taxon>
        <taxon>Peptostreptococcaceae</taxon>
        <taxon>Tepidibacter</taxon>
    </lineage>
</organism>
<evidence type="ECO:0000256" key="7">
    <source>
        <dbReference type="ARBA" id="ARBA00023027"/>
    </source>
</evidence>
<evidence type="ECO:0000256" key="6">
    <source>
        <dbReference type="ARBA" id="ARBA00023002"/>
    </source>
</evidence>
<dbReference type="InterPro" id="IPR033878">
    <property type="entry name" value="NfsB-like"/>
</dbReference>
<sequence>MNNIKEKVIEANYFRHACKEFDSNKKISNEDFDFILETARLSPSSFGFEPWKFLVLQNSDMREKIKPVCWGAQKQLPTSSHFVIILARKNKDMIYSSEYIVNFMKEVQQLPEDVIKLKSQFYKDFQENDFKLTQSNRAMFDWACKQTYIPLTNMMVSAAQIGIDSCPIEGFDREKVDQILSDEGIINKDEFSVSCMVSFGYRKEEPRPKTRQCMDKIVKWI</sequence>
<dbReference type="InterPro" id="IPR000415">
    <property type="entry name" value="Nitroreductase-like"/>
</dbReference>
<keyword evidence="10" id="KW-1185">Reference proteome</keyword>
<evidence type="ECO:0000256" key="4">
    <source>
        <dbReference type="ARBA" id="ARBA00022643"/>
    </source>
</evidence>
<dbReference type="CDD" id="cd02149">
    <property type="entry name" value="NfsB-like"/>
    <property type="match status" value="1"/>
</dbReference>
<keyword evidence="6" id="KW-0560">Oxidoreductase</keyword>
<evidence type="ECO:0000256" key="3">
    <source>
        <dbReference type="ARBA" id="ARBA00022630"/>
    </source>
</evidence>
<proteinExistence type="inferred from homology"/>
<evidence type="ECO:0000256" key="2">
    <source>
        <dbReference type="ARBA" id="ARBA00007118"/>
    </source>
</evidence>
<dbReference type="Gene3D" id="3.40.109.10">
    <property type="entry name" value="NADH Oxidase"/>
    <property type="match status" value="1"/>
</dbReference>
<evidence type="ECO:0000313" key="9">
    <source>
        <dbReference type="EMBL" id="WFD08720.1"/>
    </source>
</evidence>
<comment type="similarity">
    <text evidence="2">Belongs to the nitroreductase family.</text>
</comment>
<dbReference type="InterPro" id="IPR029479">
    <property type="entry name" value="Nitroreductase"/>
</dbReference>
<protein>
    <submittedName>
        <fullName evidence="9">NAD(P)H-dependent oxidoreductase</fullName>
    </submittedName>
</protein>
<name>A0ABY8E754_9FIRM</name>
<keyword evidence="4" id="KW-0288">FMN</keyword>
<reference evidence="9 10" key="1">
    <citation type="submission" date="2023-03" db="EMBL/GenBank/DDBJ databases">
        <title>Complete genome sequence of Tepidibacter sp. SWIR-1, isolated from a deep-sea hydrothermal vent.</title>
        <authorList>
            <person name="Li X."/>
        </authorList>
    </citation>
    <scope>NUCLEOTIDE SEQUENCE [LARGE SCALE GENOMIC DNA]</scope>
    <source>
        <strain evidence="9 10">SWIR-1</strain>
    </source>
</reference>
<dbReference type="PANTHER" id="PTHR23026:SF125">
    <property type="entry name" value="OXYGEN-INSENSITIVE NAD(P)H NITROREDUCTASE"/>
    <property type="match status" value="1"/>
</dbReference>
<dbReference type="PANTHER" id="PTHR23026">
    <property type="entry name" value="NADPH NITROREDUCTASE"/>
    <property type="match status" value="1"/>
</dbReference>
<feature type="domain" description="Nitroreductase" evidence="8">
    <location>
        <begin position="15"/>
        <end position="201"/>
    </location>
</feature>
<keyword evidence="7" id="KW-0520">NAD</keyword>